<evidence type="ECO:0000313" key="2">
    <source>
        <dbReference type="Proteomes" id="UP000232875"/>
    </source>
</evidence>
<accession>A0A2N1JEU6</accession>
<evidence type="ECO:0008006" key="3">
    <source>
        <dbReference type="Google" id="ProtNLM"/>
    </source>
</evidence>
<sequence>MAADEVLGALLGADNPEHAHKMACSVQRDTIDAYAQIALKKRIDACLCTAPARQAVEPLWAVAAVLIDLYLDTCGWSAAEAHGTSWIQQMLVHTEQTSASFDASVFASLAPLLRCVLVRVMGRESAAHPEYFRVVAAPHISRTAAALAQLFAAAVQRSVPWSALCALLHGTTCQVCLYATTYRAVASSLHATCNVLLFGRYASIESAAHAAPLPDSVCKDATVLLASLARTGAATKATGNSVSQVQLWSATATQLLDAAVLAVQGCAPSLAWPMTARHGALGWEACTSDYAVCIPACEARVACLLGDETHRGVLAHFFATPTPHPVPVPLGAVLALVHAMLQARYKDSDAPIDQLRLERHALVVLHRTALVLLPPIVELGGAHAWRFLLGGMPVLDDVVRLAEAAHGKTRSMAIRTLALLFTPGQLGASHMPGLAVPLDPNSPIVQRMARLAIQDMSALLLPDLPASTHVFESDAVALAARPVQDAVLAKSSTAWSAAQGAVQLFSALFPRVACSAAPGSRELLHTGTMALLGLSEALLHARVLCAEHTAALDLCIACVAAIATTVVSNAGALVTFVLSRARIMFQLGAHSSIAVVRAACDDALVRMLPLFRARAPPVYDSVDCAALEVCDTDTVVLPKIGAKPLPIVEAMDQAPCVTEQDMLMPWTADGTARPITAPQTAVPFSAPSPCSIPANLPTSPHESPVVDSAWVGVQASDSEEEMPQLDLGADT</sequence>
<reference evidence="1 2" key="1">
    <citation type="submission" date="2017-10" db="EMBL/GenBank/DDBJ databases">
        <title>A novel species of cold-tolerant Malassezia isolated from bats.</title>
        <authorList>
            <person name="Lorch J.M."/>
            <person name="Palmer J.M."/>
            <person name="Vanderwolf K.J."/>
            <person name="Schmidt K.Z."/>
            <person name="Verant M.L."/>
            <person name="Weller T.J."/>
            <person name="Blehert D.S."/>
        </authorList>
    </citation>
    <scope>NUCLEOTIDE SEQUENCE [LARGE SCALE GENOMIC DNA]</scope>
    <source>
        <strain evidence="1 2">NWHC:44797-103</strain>
    </source>
</reference>
<dbReference type="AlphaFoldDB" id="A0A2N1JEU6"/>
<dbReference type="Proteomes" id="UP000232875">
    <property type="component" value="Unassembled WGS sequence"/>
</dbReference>
<proteinExistence type="predicted"/>
<organism evidence="1 2">
    <name type="scientific">Malassezia vespertilionis</name>
    <dbReference type="NCBI Taxonomy" id="2020962"/>
    <lineage>
        <taxon>Eukaryota</taxon>
        <taxon>Fungi</taxon>
        <taxon>Dikarya</taxon>
        <taxon>Basidiomycota</taxon>
        <taxon>Ustilaginomycotina</taxon>
        <taxon>Malasseziomycetes</taxon>
        <taxon>Malasseziales</taxon>
        <taxon>Malasseziaceae</taxon>
        <taxon>Malassezia</taxon>
    </lineage>
</organism>
<name>A0A2N1JEU6_9BASI</name>
<dbReference type="STRING" id="2020962.A0A2N1JEU6"/>
<dbReference type="EMBL" id="KZ454988">
    <property type="protein sequence ID" value="PKI85074.1"/>
    <property type="molecule type" value="Genomic_DNA"/>
</dbReference>
<keyword evidence="2" id="KW-1185">Reference proteome</keyword>
<evidence type="ECO:0000313" key="1">
    <source>
        <dbReference type="EMBL" id="PKI85074.1"/>
    </source>
</evidence>
<dbReference type="OrthoDB" id="20900at2759"/>
<gene>
    <name evidence="1" type="ORF">MVES_001132</name>
</gene>
<protein>
    <recommendedName>
        <fullName evidence="3">Pre-rRNA-processing protein RIX1</fullName>
    </recommendedName>
</protein>